<evidence type="ECO:0000313" key="4">
    <source>
        <dbReference type="Proteomes" id="UP000244722"/>
    </source>
</evidence>
<dbReference type="EMBL" id="NESQ01000656">
    <property type="protein sequence ID" value="PUU72209.1"/>
    <property type="molecule type" value="Genomic_DNA"/>
</dbReference>
<dbReference type="Pfam" id="PF00271">
    <property type="entry name" value="Helicase_C"/>
    <property type="match status" value="1"/>
</dbReference>
<dbReference type="InterPro" id="IPR027417">
    <property type="entry name" value="P-loop_NTPase"/>
</dbReference>
<dbReference type="SUPFAM" id="SSF52540">
    <property type="entry name" value="P-loop containing nucleoside triphosphate hydrolases"/>
    <property type="match status" value="1"/>
</dbReference>
<dbReference type="PROSITE" id="PS51194">
    <property type="entry name" value="HELICASE_CTER"/>
    <property type="match status" value="1"/>
</dbReference>
<accession>A0A2T6Z9Q9</accession>
<dbReference type="GO" id="GO:0036121">
    <property type="term" value="F:double-stranded DNA helicase activity"/>
    <property type="evidence" value="ECO:0007669"/>
    <property type="project" value="TreeGrafter"/>
</dbReference>
<organism evidence="3 4">
    <name type="scientific">Tuber borchii</name>
    <name type="common">White truffle</name>
    <dbReference type="NCBI Taxonomy" id="42251"/>
    <lineage>
        <taxon>Eukaryota</taxon>
        <taxon>Fungi</taxon>
        <taxon>Dikarya</taxon>
        <taxon>Ascomycota</taxon>
        <taxon>Pezizomycotina</taxon>
        <taxon>Pezizomycetes</taxon>
        <taxon>Pezizales</taxon>
        <taxon>Tuberaceae</taxon>
        <taxon>Tuber</taxon>
    </lineage>
</organism>
<keyword evidence="4" id="KW-1185">Reference proteome</keyword>
<dbReference type="STRING" id="42251.A0A2T6Z9Q9"/>
<evidence type="ECO:0000259" key="2">
    <source>
        <dbReference type="PROSITE" id="PS51194"/>
    </source>
</evidence>
<dbReference type="GO" id="GO:0070125">
    <property type="term" value="P:mitochondrial translational elongation"/>
    <property type="evidence" value="ECO:0007669"/>
    <property type="project" value="TreeGrafter"/>
</dbReference>
<dbReference type="GO" id="GO:0005759">
    <property type="term" value="C:mitochondrial matrix"/>
    <property type="evidence" value="ECO:0007669"/>
    <property type="project" value="TreeGrafter"/>
</dbReference>
<dbReference type="GO" id="GO:0032042">
    <property type="term" value="P:mitochondrial DNA metabolic process"/>
    <property type="evidence" value="ECO:0007669"/>
    <property type="project" value="TreeGrafter"/>
</dbReference>
<dbReference type="InterPro" id="IPR050742">
    <property type="entry name" value="Helicase_Restrict-Modif_Enz"/>
</dbReference>
<proteinExistence type="predicted"/>
<reference evidence="3 4" key="1">
    <citation type="submission" date="2017-04" db="EMBL/GenBank/DDBJ databases">
        <title>Draft genome sequence of Tuber borchii Vittad., a whitish edible truffle.</title>
        <authorList>
            <consortium name="DOE Joint Genome Institute"/>
            <person name="Murat C."/>
            <person name="Kuo A."/>
            <person name="Barry K.W."/>
            <person name="Clum A."/>
            <person name="Dockter R.B."/>
            <person name="Fauchery L."/>
            <person name="Iotti M."/>
            <person name="Kohler A."/>
            <person name="Labutti K."/>
            <person name="Lindquist E.A."/>
            <person name="Lipzen A."/>
            <person name="Ohm R.A."/>
            <person name="Wang M."/>
            <person name="Grigoriev I.V."/>
            <person name="Zambonelli A."/>
            <person name="Martin F.M."/>
        </authorList>
    </citation>
    <scope>NUCLEOTIDE SEQUENCE [LARGE SCALE GENOMIC DNA]</scope>
    <source>
        <strain evidence="3 4">Tbo3840</strain>
    </source>
</reference>
<dbReference type="SMART" id="SM00490">
    <property type="entry name" value="HELICc"/>
    <property type="match status" value="1"/>
</dbReference>
<evidence type="ECO:0000313" key="3">
    <source>
        <dbReference type="EMBL" id="PUU72209.1"/>
    </source>
</evidence>
<dbReference type="OrthoDB" id="16911at2759"/>
<dbReference type="CDD" id="cd18799">
    <property type="entry name" value="SF2_C_EcoAI-like"/>
    <property type="match status" value="1"/>
</dbReference>
<gene>
    <name evidence="3" type="ORF">B9Z19DRAFT_1012006</name>
</gene>
<sequence length="472" mass="54179">MNGLFLVELLLRAPADWDRLSPPRFTAVRSSVDLTGVREDATGDFDIRGLGQAVNTYMANQALIKAWIDRASERKSTLVFCIDIAHVRSIMLKSRAHGIDARDVTSKTSTQVHRECLKEFKAGKFPVMVTCGVFTEGTDIPNIDCIILARPTRSRNLITQMIGRGLRKLENTGETDCHIIDMVANLSHGVVTTPTLFGLDPDMVVNEMTPEQMFAVAAKEAEARRKTEEGERCLRDDQFQAEQERARVEKEMWKKEEARLEEDIRKLKENRTNQVFYSISRLAWVSIGPTKYILSCGRNGHITVETDSNEWYNVEEVRALPLELGRVRWTWSKPIMSGIEQLDLAIRGCWYYFPLPPNLFPLTWSYLTDTYVLKTYPRHLVARSALWRKLPASDQQVEFPKKIRFRGDKDWEDMGNSGELTKGKVGDIITRVKHGTVRLFSEKKKEQKNKEKEEAKKLMRRQREEVKVGSIV</sequence>
<dbReference type="AlphaFoldDB" id="A0A2T6Z9Q9"/>
<dbReference type="GO" id="GO:0000403">
    <property type="term" value="F:Y-form DNA binding"/>
    <property type="evidence" value="ECO:0007669"/>
    <property type="project" value="TreeGrafter"/>
</dbReference>
<dbReference type="PANTHER" id="PTHR47396:SF1">
    <property type="entry name" value="ATP-DEPENDENT HELICASE IRC3-RELATED"/>
    <property type="match status" value="1"/>
</dbReference>
<protein>
    <recommendedName>
        <fullName evidence="2">Helicase C-terminal domain-containing protein</fullName>
    </recommendedName>
</protein>
<keyword evidence="1" id="KW-0175">Coiled coil</keyword>
<feature type="domain" description="Helicase C-terminal" evidence="2">
    <location>
        <begin position="63"/>
        <end position="217"/>
    </location>
</feature>
<dbReference type="GO" id="GO:0061749">
    <property type="term" value="F:forked DNA-dependent helicase activity"/>
    <property type="evidence" value="ECO:0007669"/>
    <property type="project" value="TreeGrafter"/>
</dbReference>
<feature type="coiled-coil region" evidence="1">
    <location>
        <begin position="241"/>
        <end position="270"/>
    </location>
</feature>
<dbReference type="InterPro" id="IPR001650">
    <property type="entry name" value="Helicase_C-like"/>
</dbReference>
<dbReference type="Proteomes" id="UP000244722">
    <property type="component" value="Unassembled WGS sequence"/>
</dbReference>
<dbReference type="PANTHER" id="PTHR47396">
    <property type="entry name" value="TYPE I RESTRICTION ENZYME ECOKI R PROTEIN"/>
    <property type="match status" value="1"/>
</dbReference>
<comment type="caution">
    <text evidence="3">The sequence shown here is derived from an EMBL/GenBank/DDBJ whole genome shotgun (WGS) entry which is preliminary data.</text>
</comment>
<dbReference type="Gene3D" id="3.40.50.300">
    <property type="entry name" value="P-loop containing nucleotide triphosphate hydrolases"/>
    <property type="match status" value="1"/>
</dbReference>
<name>A0A2T6Z9Q9_TUBBO</name>
<evidence type="ECO:0000256" key="1">
    <source>
        <dbReference type="SAM" id="Coils"/>
    </source>
</evidence>